<dbReference type="Gene3D" id="3.30.70.330">
    <property type="match status" value="1"/>
</dbReference>
<evidence type="ECO:0000256" key="3">
    <source>
        <dbReference type="SAM" id="MobiDB-lite"/>
    </source>
</evidence>
<dbReference type="InterPro" id="IPR011990">
    <property type="entry name" value="TPR-like_helical_dom_sf"/>
</dbReference>
<feature type="compositionally biased region" description="Basic and acidic residues" evidence="3">
    <location>
        <begin position="1"/>
        <end position="10"/>
    </location>
</feature>
<dbReference type="InterPro" id="IPR035979">
    <property type="entry name" value="RBD_domain_sf"/>
</dbReference>
<feature type="compositionally biased region" description="Basic and acidic residues" evidence="3">
    <location>
        <begin position="32"/>
        <end position="44"/>
    </location>
</feature>
<dbReference type="PANTHER" id="PTHR47678:SF1">
    <property type="entry name" value="TETRATRICOPEPTIDE REPEAT PROTEIN 31"/>
    <property type="match status" value="1"/>
</dbReference>
<dbReference type="Proteomes" id="UP000555649">
    <property type="component" value="Unassembled WGS sequence"/>
</dbReference>
<feature type="domain" description="RRM" evidence="4">
    <location>
        <begin position="358"/>
        <end position="430"/>
    </location>
</feature>
<dbReference type="GO" id="GO:0003723">
    <property type="term" value="F:RNA binding"/>
    <property type="evidence" value="ECO:0007669"/>
    <property type="project" value="UniProtKB-UniRule"/>
</dbReference>
<dbReference type="InterPro" id="IPR019734">
    <property type="entry name" value="TPR_rpt"/>
</dbReference>
<evidence type="ECO:0000313" key="5">
    <source>
        <dbReference type="EMBL" id="NXK15385.1"/>
    </source>
</evidence>
<dbReference type="AlphaFoldDB" id="A0A7L0H7B3"/>
<protein>
    <submittedName>
        <fullName evidence="5">TTC31 protein</fullName>
    </submittedName>
</protein>
<proteinExistence type="predicted"/>
<comment type="caution">
    <text evidence="5">The sequence shown here is derived from an EMBL/GenBank/DDBJ whole genome shotgun (WGS) entry which is preliminary data.</text>
</comment>
<dbReference type="InterPro" id="IPR012677">
    <property type="entry name" value="Nucleotide-bd_a/b_plait_sf"/>
</dbReference>
<dbReference type="SUPFAM" id="SSF48452">
    <property type="entry name" value="TPR-like"/>
    <property type="match status" value="1"/>
</dbReference>
<gene>
    <name evidence="5" type="primary">Ttc31</name>
    <name evidence="5" type="ORF">HERCAC_R02849</name>
</gene>
<name>A0A7L0H7B3_HERCA</name>
<evidence type="ECO:0000259" key="4">
    <source>
        <dbReference type="PROSITE" id="PS50102"/>
    </source>
</evidence>
<feature type="region of interest" description="Disordered" evidence="3">
    <location>
        <begin position="139"/>
        <end position="172"/>
    </location>
</feature>
<dbReference type="EMBL" id="VXAJ01001351">
    <property type="protein sequence ID" value="NXK15385.1"/>
    <property type="molecule type" value="Genomic_DNA"/>
</dbReference>
<dbReference type="SMART" id="SM00028">
    <property type="entry name" value="TPR"/>
    <property type="match status" value="3"/>
</dbReference>
<keyword evidence="1" id="KW-0694">RNA-binding</keyword>
<dbReference type="SMART" id="SM00360">
    <property type="entry name" value="RRM"/>
    <property type="match status" value="1"/>
</dbReference>
<accession>A0A7L0H7B3</accession>
<dbReference type="Pfam" id="PF00076">
    <property type="entry name" value="RRM_1"/>
    <property type="match status" value="1"/>
</dbReference>
<feature type="region of interest" description="Disordered" evidence="3">
    <location>
        <begin position="1"/>
        <end position="100"/>
    </location>
</feature>
<dbReference type="Pfam" id="PF13432">
    <property type="entry name" value="TPR_16"/>
    <property type="match status" value="2"/>
</dbReference>
<dbReference type="PROSITE" id="PS50102">
    <property type="entry name" value="RRM"/>
    <property type="match status" value="1"/>
</dbReference>
<dbReference type="PANTHER" id="PTHR47678">
    <property type="entry name" value="TETRATRICOPEPTIDE REPEAT PROTEIN 31"/>
    <property type="match status" value="1"/>
</dbReference>
<organism evidence="5 6">
    <name type="scientific">Herpetotheres cachinnans</name>
    <name type="common">Laughing falcon</name>
    <name type="synonym">Falco cachinnans</name>
    <dbReference type="NCBI Taxonomy" id="56343"/>
    <lineage>
        <taxon>Eukaryota</taxon>
        <taxon>Metazoa</taxon>
        <taxon>Chordata</taxon>
        <taxon>Craniata</taxon>
        <taxon>Vertebrata</taxon>
        <taxon>Euteleostomi</taxon>
        <taxon>Archelosauria</taxon>
        <taxon>Archosauria</taxon>
        <taxon>Dinosauria</taxon>
        <taxon>Saurischia</taxon>
        <taxon>Theropoda</taxon>
        <taxon>Coelurosauria</taxon>
        <taxon>Aves</taxon>
        <taxon>Neognathae</taxon>
        <taxon>Neoaves</taxon>
        <taxon>Telluraves</taxon>
        <taxon>Australaves</taxon>
        <taxon>Falconiformes</taxon>
        <taxon>Falconidae</taxon>
        <taxon>Herpetotheres</taxon>
    </lineage>
</organism>
<keyword evidence="6" id="KW-1185">Reference proteome</keyword>
<keyword evidence="2" id="KW-0802">TPR repeat</keyword>
<feature type="repeat" description="TPR" evidence="2">
    <location>
        <begin position="230"/>
        <end position="263"/>
    </location>
</feature>
<dbReference type="PROSITE" id="PS50005">
    <property type="entry name" value="TPR"/>
    <property type="match status" value="2"/>
</dbReference>
<dbReference type="Gene3D" id="1.25.40.10">
    <property type="entry name" value="Tetratricopeptide repeat domain"/>
    <property type="match status" value="1"/>
</dbReference>
<dbReference type="SUPFAM" id="SSF54928">
    <property type="entry name" value="RNA-binding domain, RBD"/>
    <property type="match status" value="1"/>
</dbReference>
<feature type="compositionally biased region" description="Basic residues" evidence="3">
    <location>
        <begin position="11"/>
        <end position="31"/>
    </location>
</feature>
<sequence length="441" mass="47899">QELVAEEERMKRKAEKKKLKKKKQKDRKKREKLGQELKSKREAESSTSSLSSATGAGHPQKSNAEEGKGRPGPSLSPHLGGSAASSGEEGGGQGARVEEMEDELDLSCTFVFKARQKAGMKLPVPGKEKPARMVDAEPGRRALRKGHSSAPQPGLGGSAAGNALPSGRGNEAAQKGRYAEAVQAFTEAVKLNPMEHRLFGNRSYCYEKLQRYEEALRDALVSLGLRPGWPKGFFRKGKALRGLERYAEAAHTFEELLRLDSANADAAAQLEACRALLRQSRPRGRSSPGGALVSLPLLDAGEPLLPSSGEWVNGSCQDTDMSGFVTVVSSRSQTKGQGRAAASSEPSLPPTHPARDCYPLWVGNITSKISEKVLHSSFRRFGEIRFIRMLPERRCAFINYTQKAAAEAAYAAMQDAEVEGSRLALQLKHPSHATPAPRWHP</sequence>
<evidence type="ECO:0000313" key="6">
    <source>
        <dbReference type="Proteomes" id="UP000555649"/>
    </source>
</evidence>
<feature type="compositionally biased region" description="Low complexity" evidence="3">
    <location>
        <begin position="45"/>
        <end position="54"/>
    </location>
</feature>
<feature type="non-terminal residue" evidence="5">
    <location>
        <position position="441"/>
    </location>
</feature>
<evidence type="ECO:0000256" key="2">
    <source>
        <dbReference type="PROSITE-ProRule" id="PRU00339"/>
    </source>
</evidence>
<reference evidence="5 6" key="1">
    <citation type="submission" date="2019-09" db="EMBL/GenBank/DDBJ databases">
        <title>Bird 10,000 Genomes (B10K) Project - Family phase.</title>
        <authorList>
            <person name="Zhang G."/>
        </authorList>
    </citation>
    <scope>NUCLEOTIDE SEQUENCE [LARGE SCALE GENOMIC DNA]</scope>
    <source>
        <strain evidence="5">B10K-DU-005-78</strain>
        <tissue evidence="5">Mixed tissue sample</tissue>
    </source>
</reference>
<feature type="non-terminal residue" evidence="5">
    <location>
        <position position="1"/>
    </location>
</feature>
<dbReference type="InterPro" id="IPR000504">
    <property type="entry name" value="RRM_dom"/>
</dbReference>
<evidence type="ECO:0000256" key="1">
    <source>
        <dbReference type="PROSITE-ProRule" id="PRU00176"/>
    </source>
</evidence>
<feature type="repeat" description="TPR" evidence="2">
    <location>
        <begin position="162"/>
        <end position="195"/>
    </location>
</feature>